<dbReference type="GO" id="GO:0003727">
    <property type="term" value="F:single-stranded RNA binding"/>
    <property type="evidence" value="ECO:0007669"/>
    <property type="project" value="TreeGrafter"/>
</dbReference>
<dbReference type="InterPro" id="IPR007581">
    <property type="entry name" value="Endonuclease-V"/>
</dbReference>
<dbReference type="GO" id="GO:0000287">
    <property type="term" value="F:magnesium ion binding"/>
    <property type="evidence" value="ECO:0007669"/>
    <property type="project" value="UniProtKB-UniRule"/>
</dbReference>
<evidence type="ECO:0000256" key="8">
    <source>
        <dbReference type="ARBA" id="ARBA00022842"/>
    </source>
</evidence>
<keyword evidence="4 10" id="KW-0479">Metal-binding</keyword>
<evidence type="ECO:0000256" key="4">
    <source>
        <dbReference type="ARBA" id="ARBA00022723"/>
    </source>
</evidence>
<feature type="binding site" evidence="10">
    <location>
        <position position="44"/>
    </location>
    <ligand>
        <name>Mg(2+)</name>
        <dbReference type="ChEBI" id="CHEBI:18420"/>
    </ligand>
</feature>
<evidence type="ECO:0000313" key="11">
    <source>
        <dbReference type="EMBL" id="RLJ70907.1"/>
    </source>
</evidence>
<dbReference type="EMBL" id="RCCJ01000001">
    <property type="protein sequence ID" value="RLJ70907.1"/>
    <property type="molecule type" value="Genomic_DNA"/>
</dbReference>
<comment type="catalytic activity">
    <reaction evidence="10">
        <text>Endonucleolytic cleavage at apurinic or apyrimidinic sites to products with a 5'-phosphate.</text>
        <dbReference type="EC" id="3.1.21.7"/>
    </reaction>
</comment>
<evidence type="ECO:0000256" key="5">
    <source>
        <dbReference type="ARBA" id="ARBA00022759"/>
    </source>
</evidence>
<accession>A0A497XPM0</accession>
<dbReference type="RefSeq" id="WP_245960410.1">
    <property type="nucleotide sequence ID" value="NZ_RCCJ01000001.1"/>
</dbReference>
<protein>
    <recommendedName>
        <fullName evidence="10">Endonuclease V</fullName>
        <ecNumber evidence="10">3.1.21.7</ecNumber>
    </recommendedName>
    <alternativeName>
        <fullName evidence="10">Deoxyinosine 3'endonuclease</fullName>
    </alternativeName>
    <alternativeName>
        <fullName evidence="10">Deoxyribonuclease V</fullName>
        <shortName evidence="10">DNase V</shortName>
    </alternativeName>
</protein>
<dbReference type="CDD" id="cd06559">
    <property type="entry name" value="Endonuclease_V"/>
    <property type="match status" value="1"/>
</dbReference>
<dbReference type="GO" id="GO:0006281">
    <property type="term" value="P:DNA repair"/>
    <property type="evidence" value="ECO:0007669"/>
    <property type="project" value="UniProtKB-UniRule"/>
</dbReference>
<organism evidence="11 12">
    <name type="scientific">Hydrogenivirga caldilitoris</name>
    <dbReference type="NCBI Taxonomy" id="246264"/>
    <lineage>
        <taxon>Bacteria</taxon>
        <taxon>Pseudomonadati</taxon>
        <taxon>Aquificota</taxon>
        <taxon>Aquificia</taxon>
        <taxon>Aquificales</taxon>
        <taxon>Aquificaceae</taxon>
        <taxon>Hydrogenivirga</taxon>
    </lineage>
</organism>
<name>A0A497XPM0_9AQUI</name>
<keyword evidence="2 10" id="KW-0963">Cytoplasm</keyword>
<dbReference type="PANTHER" id="PTHR28511">
    <property type="entry name" value="ENDONUCLEASE V"/>
    <property type="match status" value="1"/>
</dbReference>
<keyword evidence="9 10" id="KW-0234">DNA repair</keyword>
<dbReference type="GO" id="GO:0005737">
    <property type="term" value="C:cytoplasm"/>
    <property type="evidence" value="ECO:0007669"/>
    <property type="project" value="UniProtKB-SubCell"/>
</dbReference>
<comment type="subcellular location">
    <subcellularLocation>
        <location evidence="1 10">Cytoplasm</location>
    </subcellularLocation>
</comment>
<dbReference type="GO" id="GO:0043737">
    <property type="term" value="F:deoxyribonuclease V activity"/>
    <property type="evidence" value="ECO:0007669"/>
    <property type="project" value="UniProtKB-UniRule"/>
</dbReference>
<evidence type="ECO:0000256" key="10">
    <source>
        <dbReference type="HAMAP-Rule" id="MF_00801"/>
    </source>
</evidence>
<gene>
    <name evidence="10" type="primary">nfi</name>
    <name evidence="11" type="ORF">BCF55_1195</name>
</gene>
<dbReference type="HAMAP" id="MF_00801">
    <property type="entry name" value="Endonuclease_5"/>
    <property type="match status" value="1"/>
</dbReference>
<dbReference type="FunFam" id="3.30.2170.10:FF:000008">
    <property type="entry name" value="Endonuclease V"/>
    <property type="match status" value="1"/>
</dbReference>
<feature type="binding site" evidence="10">
    <location>
        <position position="115"/>
    </location>
    <ligand>
        <name>Mg(2+)</name>
        <dbReference type="ChEBI" id="CHEBI:18420"/>
    </ligand>
</feature>
<comment type="caution">
    <text evidence="11">The sequence shown here is derived from an EMBL/GenBank/DDBJ whole genome shotgun (WGS) entry which is preliminary data.</text>
</comment>
<comment type="cofactor">
    <cofactor evidence="10">
        <name>Mg(2+)</name>
        <dbReference type="ChEBI" id="CHEBI:18420"/>
    </cofactor>
</comment>
<evidence type="ECO:0000256" key="9">
    <source>
        <dbReference type="ARBA" id="ARBA00023204"/>
    </source>
</evidence>
<keyword evidence="7 10" id="KW-0378">Hydrolase</keyword>
<dbReference type="PANTHER" id="PTHR28511:SF1">
    <property type="entry name" value="ENDONUCLEASE V"/>
    <property type="match status" value="1"/>
</dbReference>
<keyword evidence="3 10" id="KW-0540">Nuclease</keyword>
<evidence type="ECO:0000256" key="2">
    <source>
        <dbReference type="ARBA" id="ARBA00022490"/>
    </source>
</evidence>
<dbReference type="Pfam" id="PF04493">
    <property type="entry name" value="Endonuclease_5"/>
    <property type="match status" value="1"/>
</dbReference>
<dbReference type="GO" id="GO:0016891">
    <property type="term" value="F:RNA endonuclease activity producing 5'-phosphomonoesters, hydrolytic mechanism"/>
    <property type="evidence" value="ECO:0007669"/>
    <property type="project" value="TreeGrafter"/>
</dbReference>
<evidence type="ECO:0000313" key="12">
    <source>
        <dbReference type="Proteomes" id="UP000267841"/>
    </source>
</evidence>
<comment type="similarity">
    <text evidence="10">Belongs to the endonuclease V family.</text>
</comment>
<keyword evidence="8 10" id="KW-0460">Magnesium</keyword>
<keyword evidence="5 10" id="KW-0255">Endonuclease</keyword>
<dbReference type="Proteomes" id="UP000267841">
    <property type="component" value="Unassembled WGS sequence"/>
</dbReference>
<proteinExistence type="inferred from homology"/>
<dbReference type="EC" id="3.1.21.7" evidence="10"/>
<evidence type="ECO:0000256" key="3">
    <source>
        <dbReference type="ARBA" id="ARBA00022722"/>
    </source>
</evidence>
<dbReference type="AlphaFoldDB" id="A0A497XPM0"/>
<keyword evidence="12" id="KW-1185">Reference proteome</keyword>
<sequence length="232" mass="26334">MGRSQEDRSSELRIEELKKIQLECARRVIGRDDFEKLQTVGGMDLTFESVKENPTRAWASLVVIDIRTLKPIYSLVVEDMVSFPYIPTFLAFREMPLLLKLYEKTEVKPDVYFIDGQGTAHPRGCGIASHFGVETGEVSVGVAKTRLFGHYKEPEERRGAYSYLKHGERVVGAVVRTKDKTAPIFVSVGHRISLKTAINLVLETSRYRIPEPTRLAHNLLQQVRRRSLFGAT</sequence>
<evidence type="ECO:0000256" key="6">
    <source>
        <dbReference type="ARBA" id="ARBA00022763"/>
    </source>
</evidence>
<reference evidence="11 12" key="1">
    <citation type="submission" date="2018-10" db="EMBL/GenBank/DDBJ databases">
        <title>Genomic Encyclopedia of Archaeal and Bacterial Type Strains, Phase II (KMG-II): from individual species to whole genera.</title>
        <authorList>
            <person name="Goeker M."/>
        </authorList>
    </citation>
    <scope>NUCLEOTIDE SEQUENCE [LARGE SCALE GENOMIC DNA]</scope>
    <source>
        <strain evidence="11 12">DSM 16510</strain>
    </source>
</reference>
<feature type="site" description="Interaction with target DNA" evidence="10">
    <location>
        <position position="85"/>
    </location>
</feature>
<evidence type="ECO:0000256" key="7">
    <source>
        <dbReference type="ARBA" id="ARBA00022801"/>
    </source>
</evidence>
<comment type="function">
    <text evidence="10">DNA repair enzyme involved in the repair of deaminated bases. Selectively cleaves double-stranded DNA at the second phosphodiester bond 3' to a deoxyinosine leaving behind the intact lesion on the nicked DNA.</text>
</comment>
<dbReference type="Gene3D" id="3.30.2170.10">
    <property type="entry name" value="archaeoglobus fulgidus dsm 4304 superfamily"/>
    <property type="match status" value="1"/>
</dbReference>
<keyword evidence="6 10" id="KW-0227">DNA damage</keyword>
<evidence type="ECO:0000256" key="1">
    <source>
        <dbReference type="ARBA" id="ARBA00004496"/>
    </source>
</evidence>